<evidence type="ECO:0000259" key="9">
    <source>
        <dbReference type="PROSITE" id="PS50011"/>
    </source>
</evidence>
<keyword evidence="5" id="KW-0418">Kinase</keyword>
<evidence type="ECO:0000256" key="4">
    <source>
        <dbReference type="ARBA" id="ARBA00022741"/>
    </source>
</evidence>
<dbReference type="PROSITE" id="PS00108">
    <property type="entry name" value="PROTEIN_KINASE_ST"/>
    <property type="match status" value="1"/>
</dbReference>
<evidence type="ECO:0000256" key="3">
    <source>
        <dbReference type="ARBA" id="ARBA00022679"/>
    </source>
</evidence>
<feature type="domain" description="Protein kinase" evidence="9">
    <location>
        <begin position="80"/>
        <end position="461"/>
    </location>
</feature>
<dbReference type="GO" id="GO:0005524">
    <property type="term" value="F:ATP binding"/>
    <property type="evidence" value="ECO:0007669"/>
    <property type="project" value="UniProtKB-KW"/>
</dbReference>
<evidence type="ECO:0000313" key="11">
    <source>
        <dbReference type="Proteomes" id="UP001175261"/>
    </source>
</evidence>
<dbReference type="Gene3D" id="3.30.200.20">
    <property type="entry name" value="Phosphorylase Kinase, domain 1"/>
    <property type="match status" value="1"/>
</dbReference>
<dbReference type="AlphaFoldDB" id="A0AA39LBN1"/>
<dbReference type="InterPro" id="IPR051334">
    <property type="entry name" value="SRPK"/>
</dbReference>
<dbReference type="SUPFAM" id="SSF56112">
    <property type="entry name" value="Protein kinase-like (PK-like)"/>
    <property type="match status" value="1"/>
</dbReference>
<keyword evidence="11" id="KW-1185">Reference proteome</keyword>
<dbReference type="InterPro" id="IPR011009">
    <property type="entry name" value="Kinase-like_dom_sf"/>
</dbReference>
<dbReference type="PANTHER" id="PTHR47634:SF9">
    <property type="entry name" value="PROTEIN KINASE DOMAIN-CONTAINING PROTEIN-RELATED"/>
    <property type="match status" value="1"/>
</dbReference>
<dbReference type="PROSITE" id="PS50011">
    <property type="entry name" value="PROTEIN_KINASE_DOM"/>
    <property type="match status" value="1"/>
</dbReference>
<evidence type="ECO:0000256" key="8">
    <source>
        <dbReference type="ARBA" id="ARBA00048679"/>
    </source>
</evidence>
<comment type="caution">
    <text evidence="10">The sequence shown here is derived from an EMBL/GenBank/DDBJ whole genome shotgun (WGS) entry which is preliminary data.</text>
</comment>
<protein>
    <recommendedName>
        <fullName evidence="1">non-specific serine/threonine protein kinase</fullName>
        <ecNumber evidence="1">2.7.11.1</ecNumber>
    </recommendedName>
</protein>
<sequence>MLPPMMPKSCSSVYQRFFLGQLVYFTMPKSLARLFSRHSSSVPRATAHEIKTPIDEELIAGDRLKYFHPTKPGDVLDGRFRIIAKLGFGGGSTVWLAENLKSRAWIGPSGLRYVSIKIPALDTDAHGEIARLKLIRDADPSHEGRSYIRLLEDQFDLCGPEGTHRCLVYEPMRETLAHYQFKMPRERLALPILKLHVYVLLQALDYLHTRCHLIHTDIKDENIMMTIESDKVLHNFVKDQERQPQPRHVRSHDGRETYLSHIDLGPVQDSMTIPKLSDFNIAYPGSKNDGPRVWPIQSHRYRAPEVILGCPWSYSVDIWNLGLLMWDMLENTSLFGRPAGESGEYDAHVHLAQMVSLLGSPPPKLIMRERVFRQVEVNREIYNSRGQGFRNMNKFWGGPFFDKNDQIRRTDLVKEGRRLRETITELTGDEKQLFLDFAQNMLQWLPEDRKTARELLGHPFFDSVYEDRDRILAENA</sequence>
<keyword evidence="3" id="KW-0808">Transferase</keyword>
<keyword evidence="4" id="KW-0547">Nucleotide-binding</keyword>
<dbReference type="Proteomes" id="UP001175261">
    <property type="component" value="Unassembled WGS sequence"/>
</dbReference>
<dbReference type="GO" id="GO:0050684">
    <property type="term" value="P:regulation of mRNA processing"/>
    <property type="evidence" value="ECO:0007669"/>
    <property type="project" value="TreeGrafter"/>
</dbReference>
<dbReference type="GO" id="GO:0000245">
    <property type="term" value="P:spliceosomal complex assembly"/>
    <property type="evidence" value="ECO:0007669"/>
    <property type="project" value="TreeGrafter"/>
</dbReference>
<evidence type="ECO:0000256" key="1">
    <source>
        <dbReference type="ARBA" id="ARBA00012513"/>
    </source>
</evidence>
<name>A0AA39LBN1_SARSR</name>
<accession>A0AA39LBN1</accession>
<dbReference type="EMBL" id="JAPDFR010000001">
    <property type="protein sequence ID" value="KAK0391338.1"/>
    <property type="molecule type" value="Genomic_DNA"/>
</dbReference>
<proteinExistence type="predicted"/>
<evidence type="ECO:0000256" key="6">
    <source>
        <dbReference type="ARBA" id="ARBA00022840"/>
    </source>
</evidence>
<dbReference type="GO" id="GO:0004674">
    <property type="term" value="F:protein serine/threonine kinase activity"/>
    <property type="evidence" value="ECO:0007669"/>
    <property type="project" value="UniProtKB-KW"/>
</dbReference>
<gene>
    <name evidence="10" type="ORF">NLU13_0839</name>
</gene>
<keyword evidence="2" id="KW-0723">Serine/threonine-protein kinase</keyword>
<keyword evidence="6" id="KW-0067">ATP-binding</keyword>
<dbReference type="PANTHER" id="PTHR47634">
    <property type="entry name" value="PROTEIN KINASE DOMAIN-CONTAINING PROTEIN-RELATED"/>
    <property type="match status" value="1"/>
</dbReference>
<dbReference type="SMART" id="SM00220">
    <property type="entry name" value="S_TKc"/>
    <property type="match status" value="1"/>
</dbReference>
<comment type="catalytic activity">
    <reaction evidence="8">
        <text>L-seryl-[protein] + ATP = O-phospho-L-seryl-[protein] + ADP + H(+)</text>
        <dbReference type="Rhea" id="RHEA:17989"/>
        <dbReference type="Rhea" id="RHEA-COMP:9863"/>
        <dbReference type="Rhea" id="RHEA-COMP:11604"/>
        <dbReference type="ChEBI" id="CHEBI:15378"/>
        <dbReference type="ChEBI" id="CHEBI:29999"/>
        <dbReference type="ChEBI" id="CHEBI:30616"/>
        <dbReference type="ChEBI" id="CHEBI:83421"/>
        <dbReference type="ChEBI" id="CHEBI:456216"/>
        <dbReference type="EC" id="2.7.11.1"/>
    </reaction>
</comment>
<reference evidence="10" key="1">
    <citation type="submission" date="2022-10" db="EMBL/GenBank/DDBJ databases">
        <title>Determination and structural analysis of whole genome sequence of Sarocladium strictum F4-1.</title>
        <authorList>
            <person name="Hu L."/>
            <person name="Jiang Y."/>
        </authorList>
    </citation>
    <scope>NUCLEOTIDE SEQUENCE</scope>
    <source>
        <strain evidence="10">F4-1</strain>
    </source>
</reference>
<organism evidence="10 11">
    <name type="scientific">Sarocladium strictum</name>
    <name type="common">Black bundle disease fungus</name>
    <name type="synonym">Acremonium strictum</name>
    <dbReference type="NCBI Taxonomy" id="5046"/>
    <lineage>
        <taxon>Eukaryota</taxon>
        <taxon>Fungi</taxon>
        <taxon>Dikarya</taxon>
        <taxon>Ascomycota</taxon>
        <taxon>Pezizomycotina</taxon>
        <taxon>Sordariomycetes</taxon>
        <taxon>Hypocreomycetidae</taxon>
        <taxon>Hypocreales</taxon>
        <taxon>Sarocladiaceae</taxon>
        <taxon>Sarocladium</taxon>
    </lineage>
</organism>
<dbReference type="InterPro" id="IPR000719">
    <property type="entry name" value="Prot_kinase_dom"/>
</dbReference>
<comment type="catalytic activity">
    <reaction evidence="7">
        <text>L-threonyl-[protein] + ATP = O-phospho-L-threonyl-[protein] + ADP + H(+)</text>
        <dbReference type="Rhea" id="RHEA:46608"/>
        <dbReference type="Rhea" id="RHEA-COMP:11060"/>
        <dbReference type="Rhea" id="RHEA-COMP:11605"/>
        <dbReference type="ChEBI" id="CHEBI:15378"/>
        <dbReference type="ChEBI" id="CHEBI:30013"/>
        <dbReference type="ChEBI" id="CHEBI:30616"/>
        <dbReference type="ChEBI" id="CHEBI:61977"/>
        <dbReference type="ChEBI" id="CHEBI:456216"/>
        <dbReference type="EC" id="2.7.11.1"/>
    </reaction>
</comment>
<evidence type="ECO:0000313" key="10">
    <source>
        <dbReference type="EMBL" id="KAK0391338.1"/>
    </source>
</evidence>
<dbReference type="Gene3D" id="1.10.510.10">
    <property type="entry name" value="Transferase(Phosphotransferase) domain 1"/>
    <property type="match status" value="1"/>
</dbReference>
<evidence type="ECO:0000256" key="2">
    <source>
        <dbReference type="ARBA" id="ARBA00022527"/>
    </source>
</evidence>
<dbReference type="Pfam" id="PF00069">
    <property type="entry name" value="Pkinase"/>
    <property type="match status" value="1"/>
</dbReference>
<dbReference type="InterPro" id="IPR008271">
    <property type="entry name" value="Ser/Thr_kinase_AS"/>
</dbReference>
<evidence type="ECO:0000256" key="7">
    <source>
        <dbReference type="ARBA" id="ARBA00047899"/>
    </source>
</evidence>
<dbReference type="EC" id="2.7.11.1" evidence="1"/>
<evidence type="ECO:0000256" key="5">
    <source>
        <dbReference type="ARBA" id="ARBA00022777"/>
    </source>
</evidence>